<evidence type="ECO:0000313" key="4">
    <source>
        <dbReference type="Proteomes" id="UP001595456"/>
    </source>
</evidence>
<keyword evidence="4" id="KW-1185">Reference proteome</keyword>
<evidence type="ECO:0000256" key="2">
    <source>
        <dbReference type="SAM" id="SignalP"/>
    </source>
</evidence>
<evidence type="ECO:0000313" key="3">
    <source>
        <dbReference type="EMBL" id="MFC3096681.1"/>
    </source>
</evidence>
<feature type="chain" id="PRO_5045652057" description="DUF3617 family protein" evidence="2">
    <location>
        <begin position="24"/>
        <end position="159"/>
    </location>
</feature>
<protein>
    <recommendedName>
        <fullName evidence="5">DUF3617 family protein</fullName>
    </recommendedName>
</protein>
<reference evidence="4" key="1">
    <citation type="journal article" date="2019" name="Int. J. Syst. Evol. Microbiol.">
        <title>The Global Catalogue of Microorganisms (GCM) 10K type strain sequencing project: providing services to taxonomists for standard genome sequencing and annotation.</title>
        <authorList>
            <consortium name="The Broad Institute Genomics Platform"/>
            <consortium name="The Broad Institute Genome Sequencing Center for Infectious Disease"/>
            <person name="Wu L."/>
            <person name="Ma J."/>
        </authorList>
    </citation>
    <scope>NUCLEOTIDE SEQUENCE [LARGE SCALE GENOMIC DNA]</scope>
    <source>
        <strain evidence="4">KCTC 52607</strain>
    </source>
</reference>
<organism evidence="3 4">
    <name type="scientific">Alteraurantiacibacter palmitatis</name>
    <dbReference type="NCBI Taxonomy" id="2054628"/>
    <lineage>
        <taxon>Bacteria</taxon>
        <taxon>Pseudomonadati</taxon>
        <taxon>Pseudomonadota</taxon>
        <taxon>Alphaproteobacteria</taxon>
        <taxon>Sphingomonadales</taxon>
        <taxon>Erythrobacteraceae</taxon>
        <taxon>Alteraurantiacibacter</taxon>
    </lineage>
</organism>
<dbReference type="EMBL" id="JBHRST010000002">
    <property type="protein sequence ID" value="MFC3096681.1"/>
    <property type="molecule type" value="Genomic_DNA"/>
</dbReference>
<sequence length="159" mass="16666">MSRSLAHYAVLAALAGALSVPLAAPLAAQQAAPAITAEEALENARSLWSTRPEPEVDPCAQAEANPDVIVVCRRWESGERYTFARPVQADTDVTGSGAPRPPEFDNSCLRTLGRENCIMLGSVPPPAVMVDFSAFPETPAGSDAARYGGPTDAREAASD</sequence>
<feature type="signal peptide" evidence="2">
    <location>
        <begin position="1"/>
        <end position="23"/>
    </location>
</feature>
<dbReference type="RefSeq" id="WP_336925489.1">
    <property type="nucleotide sequence ID" value="NZ_JBANRO010000004.1"/>
</dbReference>
<evidence type="ECO:0000256" key="1">
    <source>
        <dbReference type="SAM" id="MobiDB-lite"/>
    </source>
</evidence>
<evidence type="ECO:0008006" key="5">
    <source>
        <dbReference type="Google" id="ProtNLM"/>
    </source>
</evidence>
<gene>
    <name evidence="3" type="ORF">ACFODU_02550</name>
</gene>
<comment type="caution">
    <text evidence="3">The sequence shown here is derived from an EMBL/GenBank/DDBJ whole genome shotgun (WGS) entry which is preliminary data.</text>
</comment>
<keyword evidence="2" id="KW-0732">Signal</keyword>
<dbReference type="Proteomes" id="UP001595456">
    <property type="component" value="Unassembled WGS sequence"/>
</dbReference>
<accession>A0ABV7E407</accession>
<proteinExistence type="predicted"/>
<name>A0ABV7E407_9SPHN</name>
<feature type="region of interest" description="Disordered" evidence="1">
    <location>
        <begin position="139"/>
        <end position="159"/>
    </location>
</feature>